<dbReference type="EMBL" id="BAAANQ010000008">
    <property type="protein sequence ID" value="GAA2058873.1"/>
    <property type="molecule type" value="Genomic_DNA"/>
</dbReference>
<evidence type="ECO:0000313" key="2">
    <source>
        <dbReference type="EMBL" id="GAA2058873.1"/>
    </source>
</evidence>
<comment type="caution">
    <text evidence="2">The sequence shown here is derived from an EMBL/GenBank/DDBJ whole genome shotgun (WGS) entry which is preliminary data.</text>
</comment>
<accession>A0ABP5GYQ0</accession>
<protein>
    <submittedName>
        <fullName evidence="2">DUF397 domain-containing protein</fullName>
    </submittedName>
</protein>
<dbReference type="RefSeq" id="WP_346071249.1">
    <property type="nucleotide sequence ID" value="NZ_BAAANQ010000008.1"/>
</dbReference>
<keyword evidence="3" id="KW-1185">Reference proteome</keyword>
<dbReference type="Pfam" id="PF04149">
    <property type="entry name" value="DUF397"/>
    <property type="match status" value="1"/>
</dbReference>
<proteinExistence type="predicted"/>
<feature type="domain" description="DUF397" evidence="1">
    <location>
        <begin position="14"/>
        <end position="67"/>
    </location>
</feature>
<dbReference type="InterPro" id="IPR007278">
    <property type="entry name" value="DUF397"/>
</dbReference>
<reference evidence="3" key="1">
    <citation type="journal article" date="2019" name="Int. J. Syst. Evol. Microbiol.">
        <title>The Global Catalogue of Microorganisms (GCM) 10K type strain sequencing project: providing services to taxonomists for standard genome sequencing and annotation.</title>
        <authorList>
            <consortium name="The Broad Institute Genomics Platform"/>
            <consortium name="The Broad Institute Genome Sequencing Center for Infectious Disease"/>
            <person name="Wu L."/>
            <person name="Ma J."/>
        </authorList>
    </citation>
    <scope>NUCLEOTIDE SEQUENCE [LARGE SCALE GENOMIC DNA]</scope>
    <source>
        <strain evidence="3">JCM 14549</strain>
    </source>
</reference>
<organism evidence="2 3">
    <name type="scientific">Streptomyces cheonanensis</name>
    <dbReference type="NCBI Taxonomy" id="312720"/>
    <lineage>
        <taxon>Bacteria</taxon>
        <taxon>Bacillati</taxon>
        <taxon>Actinomycetota</taxon>
        <taxon>Actinomycetes</taxon>
        <taxon>Kitasatosporales</taxon>
        <taxon>Streptomycetaceae</taxon>
        <taxon>Streptomyces</taxon>
    </lineage>
</organism>
<evidence type="ECO:0000313" key="3">
    <source>
        <dbReference type="Proteomes" id="UP001403094"/>
    </source>
</evidence>
<gene>
    <name evidence="2" type="ORF">GCM10009757_39390</name>
</gene>
<evidence type="ECO:0000259" key="1">
    <source>
        <dbReference type="Pfam" id="PF04149"/>
    </source>
</evidence>
<dbReference type="Proteomes" id="UP001403094">
    <property type="component" value="Unassembled WGS sequence"/>
</dbReference>
<name>A0ABP5GYQ0_9ACTN</name>
<sequence>MEARNFSFSAADVSWRKSSYSNDEGAECVEVADNHPHAVPVRDSKTPAHPHLLIPRGSWQAFVTHLKRG</sequence>